<dbReference type="Proteomes" id="UP000271587">
    <property type="component" value="Chromosome"/>
</dbReference>
<dbReference type="PROSITE" id="PS51257">
    <property type="entry name" value="PROKAR_LIPOPROTEIN"/>
    <property type="match status" value="1"/>
</dbReference>
<keyword evidence="1" id="KW-0732">Signal</keyword>
<feature type="signal peptide" evidence="1">
    <location>
        <begin position="1"/>
        <end position="23"/>
    </location>
</feature>
<evidence type="ECO:0000313" key="3">
    <source>
        <dbReference type="Proteomes" id="UP000271587"/>
    </source>
</evidence>
<accession>A0A3G6IYG9</accession>
<sequence precursor="true">MKRFLPIVVGALTLVACSQPAQVQNVQWQVTNLYTSPEYPSAVPDEVAGLATITFGARSLTGSTGCARFQGVAEYDVEDPSEASTISVKEIVFDPIDEQTCVGKRLYVHNSMVDMLQDATFDIKNEPNGTTKVLSKQVDAVERPGMRLATT</sequence>
<proteinExistence type="predicted"/>
<gene>
    <name evidence="2" type="ORF">CGERO_01810</name>
</gene>
<evidence type="ECO:0000256" key="1">
    <source>
        <dbReference type="SAM" id="SignalP"/>
    </source>
</evidence>
<feature type="chain" id="PRO_5018178712" description="DUF306 domain-containing protein" evidence="1">
    <location>
        <begin position="24"/>
        <end position="151"/>
    </location>
</feature>
<dbReference type="EMBL" id="CP033897">
    <property type="protein sequence ID" value="AZA10696.1"/>
    <property type="molecule type" value="Genomic_DNA"/>
</dbReference>
<dbReference type="KEGG" id="cgk:CGERO_01810"/>
<keyword evidence="3" id="KW-1185">Reference proteome</keyword>
<dbReference type="Gene3D" id="2.40.128.270">
    <property type="match status" value="1"/>
</dbReference>
<evidence type="ECO:0008006" key="4">
    <source>
        <dbReference type="Google" id="ProtNLM"/>
    </source>
</evidence>
<dbReference type="AlphaFoldDB" id="A0A3G6IYG9"/>
<dbReference type="InterPro" id="IPR038670">
    <property type="entry name" value="HslJ-like_sf"/>
</dbReference>
<reference evidence="2 3" key="1">
    <citation type="submission" date="2018-11" db="EMBL/GenBank/DDBJ databases">
        <authorList>
            <person name="Kleinhagauer T."/>
            <person name="Glaeser S.P."/>
            <person name="Spergser J."/>
            <person name="Ruckert C."/>
            <person name="Kaempfer P."/>
            <person name="Busse H.-J."/>
        </authorList>
    </citation>
    <scope>NUCLEOTIDE SEQUENCE [LARGE SCALE GENOMIC DNA]</scope>
    <source>
        <strain evidence="2 3">W8</strain>
    </source>
</reference>
<evidence type="ECO:0000313" key="2">
    <source>
        <dbReference type="EMBL" id="AZA10696.1"/>
    </source>
</evidence>
<name>A0A3G6IYG9_9CORY</name>
<protein>
    <recommendedName>
        <fullName evidence="4">DUF306 domain-containing protein</fullName>
    </recommendedName>
</protein>
<dbReference type="RefSeq" id="WP_164470219.1">
    <property type="nucleotide sequence ID" value="NZ_CP033897.1"/>
</dbReference>
<organism evidence="2 3">
    <name type="scientific">Corynebacterium gerontici</name>
    <dbReference type="NCBI Taxonomy" id="2079234"/>
    <lineage>
        <taxon>Bacteria</taxon>
        <taxon>Bacillati</taxon>
        <taxon>Actinomycetota</taxon>
        <taxon>Actinomycetes</taxon>
        <taxon>Mycobacteriales</taxon>
        <taxon>Corynebacteriaceae</taxon>
        <taxon>Corynebacterium</taxon>
    </lineage>
</organism>